<comment type="cofactor">
    <cofactor evidence="1 11">
        <name>pyridoxal 5'-phosphate</name>
        <dbReference type="ChEBI" id="CHEBI:597326"/>
    </cofactor>
</comment>
<proteinExistence type="inferred from homology"/>
<dbReference type="FunFam" id="3.20.10.10:FF:000002">
    <property type="entry name" value="D-alanine aminotransferase"/>
    <property type="match status" value="1"/>
</dbReference>
<evidence type="ECO:0000256" key="3">
    <source>
        <dbReference type="ARBA" id="ARBA00011738"/>
    </source>
</evidence>
<comment type="subunit">
    <text evidence="3">Homodimer.</text>
</comment>
<evidence type="ECO:0000256" key="5">
    <source>
        <dbReference type="ARBA" id="ARBA00021779"/>
    </source>
</evidence>
<organism evidence="13 14">
    <name type="scientific">Guptibacillus hwajinpoensis</name>
    <dbReference type="NCBI Taxonomy" id="208199"/>
    <lineage>
        <taxon>Bacteria</taxon>
        <taxon>Bacillati</taxon>
        <taxon>Bacillota</taxon>
        <taxon>Bacilli</taxon>
        <taxon>Bacillales</taxon>
        <taxon>Guptibacillaceae</taxon>
        <taxon>Guptibacillus</taxon>
    </lineage>
</organism>
<dbReference type="Gene3D" id="3.30.470.10">
    <property type="match status" value="1"/>
</dbReference>
<reference evidence="13 14" key="1">
    <citation type="submission" date="2019-04" db="EMBL/GenBank/DDBJ databases">
        <title>Genome sequence of Bacillus hwajinpoensis strain Y2.</title>
        <authorList>
            <person name="Fair J.L."/>
            <person name="Maclea K.S."/>
        </authorList>
    </citation>
    <scope>NUCLEOTIDE SEQUENCE [LARGE SCALE GENOMIC DNA]</scope>
    <source>
        <strain evidence="13 14">Y2</strain>
    </source>
</reference>
<dbReference type="InterPro" id="IPR018300">
    <property type="entry name" value="Aminotrans_IV_CS"/>
</dbReference>
<comment type="catalytic activity">
    <reaction evidence="9 12">
        <text>D-alanine + 2-oxoglutarate = D-glutamate + pyruvate</text>
        <dbReference type="Rhea" id="RHEA:15869"/>
        <dbReference type="ChEBI" id="CHEBI:15361"/>
        <dbReference type="ChEBI" id="CHEBI:16810"/>
        <dbReference type="ChEBI" id="CHEBI:29986"/>
        <dbReference type="ChEBI" id="CHEBI:57416"/>
        <dbReference type="EC" id="2.6.1.21"/>
    </reaction>
</comment>
<evidence type="ECO:0000256" key="1">
    <source>
        <dbReference type="ARBA" id="ARBA00001933"/>
    </source>
</evidence>
<keyword evidence="7 13" id="KW-0808">Transferase</keyword>
<evidence type="ECO:0000256" key="8">
    <source>
        <dbReference type="ARBA" id="ARBA00022898"/>
    </source>
</evidence>
<evidence type="ECO:0000313" key="14">
    <source>
        <dbReference type="Proteomes" id="UP000310541"/>
    </source>
</evidence>
<dbReference type="NCBIfam" id="TIGR01121">
    <property type="entry name" value="D_amino_aminoT"/>
    <property type="match status" value="1"/>
</dbReference>
<dbReference type="Proteomes" id="UP000310541">
    <property type="component" value="Unassembled WGS sequence"/>
</dbReference>
<name>A0A4U1MLH4_9BACL</name>
<keyword evidence="8 11" id="KW-0663">Pyridoxal phosphate</keyword>
<sequence length="277" mass="31354">MILLNDELISKEHASIDIEDRGYQFGDGVYEVVRIYNGQFFELDAHLERLGRSAGEIKITLPFSITNLKERIEKLMKFNNVHSGHLYLQVTRGVSPRNHAFPENAIPVLVAYTKEYKVEPSRLPGRAMFTDDIRWLRCDIKSLNLLGNVLAKEDATEKGFDEAIFHRGEIVTEGSSTNVFLIRDRVLYTHPANHLILDGITRRKIVSVAVNLGIQVKEESFTKQQLLEADEVFISSTTQEVRPIIEVDGHTIGNGKEGDVTASLQAEFELHIPRAEK</sequence>
<dbReference type="GO" id="GO:0005829">
    <property type="term" value="C:cytosol"/>
    <property type="evidence" value="ECO:0007669"/>
    <property type="project" value="TreeGrafter"/>
</dbReference>
<dbReference type="PROSITE" id="PS00770">
    <property type="entry name" value="AA_TRANSFER_CLASS_4"/>
    <property type="match status" value="1"/>
</dbReference>
<evidence type="ECO:0000256" key="9">
    <source>
        <dbReference type="ARBA" id="ARBA00047911"/>
    </source>
</evidence>
<evidence type="ECO:0000256" key="6">
    <source>
        <dbReference type="ARBA" id="ARBA00022576"/>
    </source>
</evidence>
<evidence type="ECO:0000313" key="13">
    <source>
        <dbReference type="EMBL" id="TKD71564.1"/>
    </source>
</evidence>
<evidence type="ECO:0000256" key="10">
    <source>
        <dbReference type="RuleBase" id="RU004106"/>
    </source>
</evidence>
<evidence type="ECO:0000256" key="11">
    <source>
        <dbReference type="RuleBase" id="RU004516"/>
    </source>
</evidence>
<gene>
    <name evidence="13" type="primary">dat</name>
    <name evidence="13" type="ORF">FBF83_01805</name>
</gene>
<dbReference type="FunFam" id="3.30.470.10:FF:000009">
    <property type="entry name" value="D-alanine aminotransferase"/>
    <property type="match status" value="1"/>
</dbReference>
<dbReference type="PANTHER" id="PTHR42743">
    <property type="entry name" value="AMINO-ACID AMINOTRANSFERASE"/>
    <property type="match status" value="1"/>
</dbReference>
<protein>
    <recommendedName>
        <fullName evidence="5 12">D-alanine aminotransferase</fullName>
        <ecNumber evidence="4 12">2.6.1.21</ecNumber>
    </recommendedName>
</protein>
<dbReference type="InterPro" id="IPR043132">
    <property type="entry name" value="BCAT-like_C"/>
</dbReference>
<accession>A0A4U1MLH4</accession>
<dbReference type="EC" id="2.6.1.21" evidence="4 12"/>
<dbReference type="SUPFAM" id="SSF56752">
    <property type="entry name" value="D-aminoacid aminotransferase-like PLP-dependent enzymes"/>
    <property type="match status" value="1"/>
</dbReference>
<dbReference type="GO" id="GO:0046416">
    <property type="term" value="P:D-amino acid metabolic process"/>
    <property type="evidence" value="ECO:0007669"/>
    <property type="project" value="InterPro"/>
</dbReference>
<dbReference type="OrthoDB" id="9805628at2"/>
<dbReference type="InterPro" id="IPR043131">
    <property type="entry name" value="BCAT-like_N"/>
</dbReference>
<dbReference type="GO" id="GO:0047810">
    <property type="term" value="F:D-alanine-2-oxoglutarate aminotransferase activity"/>
    <property type="evidence" value="ECO:0007669"/>
    <property type="project" value="UniProtKB-EC"/>
</dbReference>
<dbReference type="InterPro" id="IPR036038">
    <property type="entry name" value="Aminotransferase-like"/>
</dbReference>
<keyword evidence="6 13" id="KW-0032">Aminotransferase</keyword>
<dbReference type="GO" id="GO:0008652">
    <property type="term" value="P:amino acid biosynthetic process"/>
    <property type="evidence" value="ECO:0007669"/>
    <property type="project" value="UniProtKB-ARBA"/>
</dbReference>
<dbReference type="Gene3D" id="3.20.10.10">
    <property type="entry name" value="D-amino Acid Aminotransferase, subunit A, domain 2"/>
    <property type="match status" value="1"/>
</dbReference>
<comment type="function">
    <text evidence="12">Acts on the D-isomers of alanine, leucine, aspartate, glutamate, aminobutyrate, norvaline and asparagine. The enzyme transfers an amino group from a substrate D-amino acid to the pyridoxal phosphate cofactor to form pyridoxamine and an alpha-keto acid in the first half-reaction.</text>
</comment>
<comment type="caution">
    <text evidence="13">The sequence shown here is derived from an EMBL/GenBank/DDBJ whole genome shotgun (WGS) entry which is preliminary data.</text>
</comment>
<dbReference type="GO" id="GO:0030170">
    <property type="term" value="F:pyridoxal phosphate binding"/>
    <property type="evidence" value="ECO:0007669"/>
    <property type="project" value="InterPro"/>
</dbReference>
<comment type="similarity">
    <text evidence="2 10">Belongs to the class-IV pyridoxal-phosphate-dependent aminotransferase family.</text>
</comment>
<evidence type="ECO:0000256" key="7">
    <source>
        <dbReference type="ARBA" id="ARBA00022679"/>
    </source>
</evidence>
<dbReference type="InterPro" id="IPR001544">
    <property type="entry name" value="Aminotrans_IV"/>
</dbReference>
<evidence type="ECO:0000256" key="4">
    <source>
        <dbReference type="ARBA" id="ARBA00012874"/>
    </source>
</evidence>
<dbReference type="RefSeq" id="WP_136945438.1">
    <property type="nucleotide sequence ID" value="NZ_SWFM01000001.1"/>
</dbReference>
<dbReference type="PANTHER" id="PTHR42743:SF10">
    <property type="entry name" value="D-ALANINE AMINOTRANSFERASE"/>
    <property type="match status" value="1"/>
</dbReference>
<evidence type="ECO:0000256" key="12">
    <source>
        <dbReference type="RuleBase" id="RU004520"/>
    </source>
</evidence>
<dbReference type="Pfam" id="PF01063">
    <property type="entry name" value="Aminotran_4"/>
    <property type="match status" value="1"/>
</dbReference>
<dbReference type="GO" id="GO:0046394">
    <property type="term" value="P:carboxylic acid biosynthetic process"/>
    <property type="evidence" value="ECO:0007669"/>
    <property type="project" value="UniProtKB-ARBA"/>
</dbReference>
<dbReference type="EMBL" id="SWFM01000001">
    <property type="protein sequence ID" value="TKD71564.1"/>
    <property type="molecule type" value="Genomic_DNA"/>
</dbReference>
<dbReference type="InterPro" id="IPR005784">
    <property type="entry name" value="D_amino_transT"/>
</dbReference>
<dbReference type="InterPro" id="IPR050571">
    <property type="entry name" value="Class-IV_PLP-Dep_Aminotrnsfr"/>
</dbReference>
<evidence type="ECO:0000256" key="2">
    <source>
        <dbReference type="ARBA" id="ARBA00009320"/>
    </source>
</evidence>
<dbReference type="AlphaFoldDB" id="A0A4U1MLH4"/>
<dbReference type="CDD" id="cd01558">
    <property type="entry name" value="D-AAT_like"/>
    <property type="match status" value="1"/>
</dbReference>